<dbReference type="InterPro" id="IPR029047">
    <property type="entry name" value="HSP70_peptide-bd_sf"/>
</dbReference>
<comment type="induction">
    <text evidence="8">By stress conditions e.g. heat shock.</text>
</comment>
<evidence type="ECO:0000313" key="12">
    <source>
        <dbReference type="EMBL" id="KTB47923.1"/>
    </source>
</evidence>
<dbReference type="InterPro" id="IPR018181">
    <property type="entry name" value="Heat_shock_70_CS"/>
</dbReference>
<comment type="similarity">
    <text evidence="2 8 9">Belongs to the heat shock protein 70 family.</text>
</comment>
<proteinExistence type="evidence at transcript level"/>
<dbReference type="AlphaFoldDB" id="A0A0W0GH82"/>
<dbReference type="PROSITE" id="PS00297">
    <property type="entry name" value="HSP70_1"/>
    <property type="match status" value="1"/>
</dbReference>
<dbReference type="Pfam" id="PF00012">
    <property type="entry name" value="HSP70"/>
    <property type="match status" value="1"/>
</dbReference>
<dbReference type="InterPro" id="IPR013126">
    <property type="entry name" value="Hsp_70_fam"/>
</dbReference>
<feature type="compositionally biased region" description="Basic and acidic residues" evidence="11">
    <location>
        <begin position="620"/>
        <end position="637"/>
    </location>
</feature>
<evidence type="ECO:0000256" key="1">
    <source>
        <dbReference type="ARBA" id="ARBA00002290"/>
    </source>
</evidence>
<comment type="caution">
    <text evidence="12">The sequence shown here is derived from an EMBL/GenBank/DDBJ whole genome shotgun (WGS) entry which is preliminary data.</text>
</comment>
<dbReference type="SUPFAM" id="SSF100920">
    <property type="entry name" value="Heat shock protein 70kD (HSP70), peptide-binding domain"/>
    <property type="match status" value="1"/>
</dbReference>
<evidence type="ECO:0000256" key="7">
    <source>
        <dbReference type="ARBA" id="ARBA00023186"/>
    </source>
</evidence>
<sequence length="637" mass="68004">MGKVVGIDLGTTNSEVAVIQGGEPVVIPSAEGGTLVPSVVAVNKNGERLVGRQAKNQSVLNPENTIYSIKRFMGRKWGEPAGRELPVEEDARRKPYKVVKGANNEVKVLLGGKEYSPPEVSAMILQKLKTDAEAFLGEPVTEAVITVPAYFNDAQRQATKDAGQIAGLKVLRIVNEPTAAALAYGLDKKHEETVAVYDLGGGTFDVSILELGEGTFQVKSTNGDTHLGGDDFDQKIIDWLVAEYKKDQGIDLSKDKTAMQRLKEAAEKAKIELSTVAQTEVNLPFITADASGPKHLNITLTRSKLEQLVMDLVEKTIAPCRQALTDAGKTTAQIDEVILVGGQTRMPLVRAKVKEFFGREPNMSVNPDEVVAIGAAIQAGVIKGEVSDVLLLDVTPLTLGIETLGGVATPLITRNTTIPTSKSQVFSTAADNQPSVEIHVLQGERPMAGDNRTLGRFMLDGILPAPRGLPQIEVTFDIDANGILSVKAQDKGTGKEQKITITASSGLSKEEVEKMQKEAAAHAAEDTARKELAEAKNQGDTLAYQAEKMLRDNKDKVPADLNTDITAKVEAVKQALGGSDAAAIKSATQTLSEAMQKLGEAVYKAQQPPPGAQPPPQGEEGGKKPDEGTVEGEFREV</sequence>
<dbReference type="FunFam" id="3.90.640.10:FF:000003">
    <property type="entry name" value="Molecular chaperone DnaK"/>
    <property type="match status" value="1"/>
</dbReference>
<dbReference type="GO" id="GO:0005524">
    <property type="term" value="F:ATP binding"/>
    <property type="evidence" value="ECO:0007669"/>
    <property type="project" value="UniProtKB-UniRule"/>
</dbReference>
<evidence type="ECO:0000256" key="6">
    <source>
        <dbReference type="ARBA" id="ARBA00023016"/>
    </source>
</evidence>
<comment type="function">
    <text evidence="1 8">Acts as a chaperone.</text>
</comment>
<evidence type="ECO:0000256" key="11">
    <source>
        <dbReference type="SAM" id="MobiDB-lite"/>
    </source>
</evidence>
<dbReference type="InterPro" id="IPR029048">
    <property type="entry name" value="HSP70_C_sf"/>
</dbReference>
<accession>A0A0W0GH82</accession>
<dbReference type="OrthoDB" id="9766019at2"/>
<dbReference type="NCBIfam" id="TIGR02350">
    <property type="entry name" value="prok_dnaK"/>
    <property type="match status" value="1"/>
</dbReference>
<keyword evidence="7 8" id="KW-0143">Chaperone</keyword>
<evidence type="ECO:0000256" key="5">
    <source>
        <dbReference type="ARBA" id="ARBA00022840"/>
    </source>
</evidence>
<dbReference type="FunFam" id="1.20.1270.10:FF:000001">
    <property type="entry name" value="Molecular chaperone DnaK"/>
    <property type="match status" value="1"/>
</dbReference>
<dbReference type="STRING" id="1217799.DEALK_07680"/>
<dbReference type="SUPFAM" id="SSF100934">
    <property type="entry name" value="Heat shock protein 70kD (HSP70), C-terminal subdomain"/>
    <property type="match status" value="1"/>
</dbReference>
<dbReference type="FunFam" id="2.60.34.10:FF:000014">
    <property type="entry name" value="Chaperone protein DnaK HSP70"/>
    <property type="match status" value="1"/>
</dbReference>
<evidence type="ECO:0000256" key="8">
    <source>
        <dbReference type="HAMAP-Rule" id="MF_00332"/>
    </source>
</evidence>
<feature type="modified residue" description="Phosphothreonine; by autocatalysis" evidence="8">
    <location>
        <position position="203"/>
    </location>
</feature>
<dbReference type="PRINTS" id="PR00301">
    <property type="entry name" value="HEATSHOCK70"/>
</dbReference>
<gene>
    <name evidence="8" type="primary">dnaK</name>
    <name evidence="12" type="ORF">DEALK_07680</name>
</gene>
<dbReference type="PANTHER" id="PTHR19375">
    <property type="entry name" value="HEAT SHOCK PROTEIN 70KDA"/>
    <property type="match status" value="1"/>
</dbReference>
<evidence type="ECO:0000256" key="2">
    <source>
        <dbReference type="ARBA" id="ARBA00007381"/>
    </source>
</evidence>
<keyword evidence="5 8" id="KW-0067">ATP-binding</keyword>
<dbReference type="InterPro" id="IPR043129">
    <property type="entry name" value="ATPase_NBD"/>
</dbReference>
<evidence type="ECO:0000256" key="10">
    <source>
        <dbReference type="SAM" id="Coils"/>
    </source>
</evidence>
<dbReference type="InterPro" id="IPR012725">
    <property type="entry name" value="Chaperone_DnaK"/>
</dbReference>
<dbReference type="Gene3D" id="1.20.1270.10">
    <property type="match status" value="1"/>
</dbReference>
<dbReference type="PROSITE" id="PS01036">
    <property type="entry name" value="HSP70_3"/>
    <property type="match status" value="1"/>
</dbReference>
<evidence type="ECO:0000256" key="9">
    <source>
        <dbReference type="RuleBase" id="RU003322"/>
    </source>
</evidence>
<evidence type="ECO:0000256" key="4">
    <source>
        <dbReference type="ARBA" id="ARBA00022741"/>
    </source>
</evidence>
<dbReference type="NCBIfam" id="NF003520">
    <property type="entry name" value="PRK05183.1"/>
    <property type="match status" value="1"/>
</dbReference>
<evidence type="ECO:0000313" key="13">
    <source>
        <dbReference type="Proteomes" id="UP000053947"/>
    </source>
</evidence>
<dbReference type="PROSITE" id="PS00329">
    <property type="entry name" value="HSP70_2"/>
    <property type="match status" value="1"/>
</dbReference>
<dbReference type="CDD" id="cd10234">
    <property type="entry name" value="ASKHA_NBD_HSP70_DnaK-like"/>
    <property type="match status" value="1"/>
</dbReference>
<feature type="region of interest" description="Disordered" evidence="11">
    <location>
        <begin position="599"/>
        <end position="637"/>
    </location>
</feature>
<keyword evidence="4 8" id="KW-0547">Nucleotide-binding</keyword>
<dbReference type="NCBIfam" id="NF001413">
    <property type="entry name" value="PRK00290.1"/>
    <property type="match status" value="1"/>
</dbReference>
<name>A0A0W0GH82_9CHLR</name>
<dbReference type="FunFam" id="3.30.420.40:FF:000004">
    <property type="entry name" value="Molecular chaperone DnaK"/>
    <property type="match status" value="1"/>
</dbReference>
<organism evidence="12 13">
    <name type="scientific">Dehalogenimonas alkenigignens</name>
    <dbReference type="NCBI Taxonomy" id="1217799"/>
    <lineage>
        <taxon>Bacteria</taxon>
        <taxon>Bacillati</taxon>
        <taxon>Chloroflexota</taxon>
        <taxon>Dehalococcoidia</taxon>
        <taxon>Dehalococcoidales</taxon>
        <taxon>Dehalococcoidaceae</taxon>
        <taxon>Dehalogenimonas</taxon>
    </lineage>
</organism>
<dbReference type="GO" id="GO:0051082">
    <property type="term" value="F:unfolded protein binding"/>
    <property type="evidence" value="ECO:0007669"/>
    <property type="project" value="InterPro"/>
</dbReference>
<reference evidence="12 13" key="1">
    <citation type="submission" date="2015-06" db="EMBL/GenBank/DDBJ databases">
        <title>Genome sequence of the organohalide-respiring Dehalogenimonas alkenigignens type strain (IP3-3T).</title>
        <authorList>
            <person name="Key T.A."/>
            <person name="Richmond D.P."/>
            <person name="Bowman K.S."/>
            <person name="Cho Y.-J."/>
            <person name="Chun J."/>
            <person name="da Costa M.S."/>
            <person name="Rainey F.A."/>
            <person name="Moe W.M."/>
        </authorList>
    </citation>
    <scope>NUCLEOTIDE SEQUENCE [LARGE SCALE GENOMIC DNA]</scope>
    <source>
        <strain evidence="12 13">IP3-3</strain>
    </source>
</reference>
<dbReference type="HAMAP" id="MF_00332">
    <property type="entry name" value="DnaK"/>
    <property type="match status" value="1"/>
</dbReference>
<dbReference type="Gene3D" id="3.90.640.10">
    <property type="entry name" value="Actin, Chain A, domain 4"/>
    <property type="match status" value="1"/>
</dbReference>
<dbReference type="RefSeq" id="WP_058438846.1">
    <property type="nucleotide sequence ID" value="NZ_KQ758903.1"/>
</dbReference>
<dbReference type="SUPFAM" id="SSF53067">
    <property type="entry name" value="Actin-like ATPase domain"/>
    <property type="match status" value="2"/>
</dbReference>
<keyword evidence="3 8" id="KW-0597">Phosphoprotein</keyword>
<feature type="compositionally biased region" description="Pro residues" evidence="11">
    <location>
        <begin position="607"/>
        <end position="617"/>
    </location>
</feature>
<dbReference type="Gene3D" id="3.30.420.40">
    <property type="match status" value="2"/>
</dbReference>
<dbReference type="Gene3D" id="2.60.34.10">
    <property type="entry name" value="Substrate Binding Domain Of DNAk, Chain A, domain 1"/>
    <property type="match status" value="1"/>
</dbReference>
<keyword evidence="6 8" id="KW-0346">Stress response</keyword>
<keyword evidence="13" id="KW-1185">Reference proteome</keyword>
<dbReference type="Proteomes" id="UP000053947">
    <property type="component" value="Unassembled WGS sequence"/>
</dbReference>
<dbReference type="PATRIC" id="fig|1217799.6.peg.789"/>
<feature type="coiled-coil region" evidence="10">
    <location>
        <begin position="252"/>
        <end position="279"/>
    </location>
</feature>
<evidence type="ECO:0000256" key="3">
    <source>
        <dbReference type="ARBA" id="ARBA00022553"/>
    </source>
</evidence>
<dbReference type="EMBL" id="LFDV01000002">
    <property type="protein sequence ID" value="KTB47923.1"/>
    <property type="molecule type" value="Genomic_DNA"/>
</dbReference>
<dbReference type="GO" id="GO:0140662">
    <property type="term" value="F:ATP-dependent protein folding chaperone"/>
    <property type="evidence" value="ECO:0007669"/>
    <property type="project" value="InterPro"/>
</dbReference>
<keyword evidence="10" id="KW-0175">Coiled coil</keyword>
<protein>
    <recommendedName>
        <fullName evidence="8">Chaperone protein DnaK</fullName>
    </recommendedName>
    <alternativeName>
        <fullName evidence="8">HSP70</fullName>
    </alternativeName>
    <alternativeName>
        <fullName evidence="8">Heat shock 70 kDa protein</fullName>
    </alternativeName>
    <alternativeName>
        <fullName evidence="8">Heat shock protein 70</fullName>
    </alternativeName>
</protein>